<evidence type="ECO:0000256" key="2">
    <source>
        <dbReference type="SAM" id="SignalP"/>
    </source>
</evidence>
<organism evidence="3 4">
    <name type="scientific">Riccia fluitans</name>
    <dbReference type="NCBI Taxonomy" id="41844"/>
    <lineage>
        <taxon>Eukaryota</taxon>
        <taxon>Viridiplantae</taxon>
        <taxon>Streptophyta</taxon>
        <taxon>Embryophyta</taxon>
        <taxon>Marchantiophyta</taxon>
        <taxon>Marchantiopsida</taxon>
        <taxon>Marchantiidae</taxon>
        <taxon>Marchantiales</taxon>
        <taxon>Ricciaceae</taxon>
        <taxon>Riccia</taxon>
    </lineage>
</organism>
<comment type="caution">
    <text evidence="3">The sequence shown here is derived from an EMBL/GenBank/DDBJ whole genome shotgun (WGS) entry which is preliminary data.</text>
</comment>
<dbReference type="PANTHER" id="PTHR32254:SF6">
    <property type="entry name" value="DUF1068 DOMAIN-CONTAINING PROTEIN"/>
    <property type="match status" value="1"/>
</dbReference>
<dbReference type="AlphaFoldDB" id="A0ABD1YMZ1"/>
<feature type="signal peptide" evidence="2">
    <location>
        <begin position="1"/>
        <end position="18"/>
    </location>
</feature>
<dbReference type="PANTHER" id="PTHR32254">
    <property type="entry name" value="EXPRESSED PROTEIN"/>
    <property type="match status" value="1"/>
</dbReference>
<dbReference type="EMBL" id="JBHFFA010000004">
    <property type="protein sequence ID" value="KAL2631044.1"/>
    <property type="molecule type" value="Genomic_DNA"/>
</dbReference>
<evidence type="ECO:0000313" key="4">
    <source>
        <dbReference type="Proteomes" id="UP001605036"/>
    </source>
</evidence>
<keyword evidence="1" id="KW-0175">Coiled coil</keyword>
<dbReference type="Pfam" id="PF06364">
    <property type="entry name" value="DUF1068"/>
    <property type="match status" value="1"/>
</dbReference>
<dbReference type="Proteomes" id="UP001605036">
    <property type="component" value="Unassembled WGS sequence"/>
</dbReference>
<proteinExistence type="predicted"/>
<feature type="chain" id="PRO_5044843211" evidence="2">
    <location>
        <begin position="19"/>
        <end position="169"/>
    </location>
</feature>
<gene>
    <name evidence="3" type="ORF">R1flu_015730</name>
</gene>
<keyword evidence="4" id="KW-1185">Reference proteome</keyword>
<sequence length="169" mass="19024">MKLFTMILILAFASFILCNCFQWHFTSDGFSDQLASCPLCECACSEGVQGSVAMNMALTELLQGMLTDCGQVDSDSGEIRDEVKVHNYERLRNALTLQLIRSRDAEEETQRALTEAEEKALRSREEVGRCLGGLRIVEIVRAKVDADLRKEKKSTSTWERRARALGWKG</sequence>
<protein>
    <submittedName>
        <fullName evidence="3">Uncharacterized protein</fullName>
    </submittedName>
</protein>
<reference evidence="3 4" key="1">
    <citation type="submission" date="2024-09" db="EMBL/GenBank/DDBJ databases">
        <title>Chromosome-scale assembly of Riccia fluitans.</title>
        <authorList>
            <person name="Paukszto L."/>
            <person name="Sawicki J."/>
            <person name="Karawczyk K."/>
            <person name="Piernik-Szablinska J."/>
            <person name="Szczecinska M."/>
            <person name="Mazdziarz M."/>
        </authorList>
    </citation>
    <scope>NUCLEOTIDE SEQUENCE [LARGE SCALE GENOMIC DNA]</scope>
    <source>
        <strain evidence="3">Rf_01</strain>
        <tissue evidence="3">Aerial parts of the thallus</tissue>
    </source>
</reference>
<dbReference type="InterPro" id="IPR010471">
    <property type="entry name" value="DUF1068"/>
</dbReference>
<keyword evidence="2" id="KW-0732">Signal</keyword>
<evidence type="ECO:0000313" key="3">
    <source>
        <dbReference type="EMBL" id="KAL2631044.1"/>
    </source>
</evidence>
<evidence type="ECO:0000256" key="1">
    <source>
        <dbReference type="SAM" id="Coils"/>
    </source>
</evidence>
<name>A0ABD1YMZ1_9MARC</name>
<feature type="coiled-coil region" evidence="1">
    <location>
        <begin position="99"/>
        <end position="126"/>
    </location>
</feature>
<accession>A0ABD1YMZ1</accession>